<evidence type="ECO:0000256" key="1">
    <source>
        <dbReference type="ARBA" id="ARBA00001946"/>
    </source>
</evidence>
<evidence type="ECO:0000256" key="2">
    <source>
        <dbReference type="ARBA" id="ARBA00022723"/>
    </source>
</evidence>
<dbReference type="InterPro" id="IPR047198">
    <property type="entry name" value="DDP-like_NUDIX"/>
</dbReference>
<gene>
    <name evidence="6" type="ORF">EET67_23375</name>
</gene>
<dbReference type="PANTHER" id="PTHR12629">
    <property type="entry name" value="DIPHOSPHOINOSITOL POLYPHOSPHATE PHOSPHOHYDROLASE"/>
    <property type="match status" value="1"/>
</dbReference>
<dbReference type="OrthoDB" id="7066910at2"/>
<dbReference type="Pfam" id="PF00293">
    <property type="entry name" value="NUDIX"/>
    <property type="match status" value="1"/>
</dbReference>
<dbReference type="Proteomes" id="UP000281647">
    <property type="component" value="Unassembled WGS sequence"/>
</dbReference>
<name>A0A432UZQ2_9HYPH</name>
<keyword evidence="7" id="KW-1185">Reference proteome</keyword>
<dbReference type="InterPro" id="IPR000086">
    <property type="entry name" value="NUDIX_hydrolase_dom"/>
</dbReference>
<keyword evidence="2" id="KW-0479">Metal-binding</keyword>
<dbReference type="PANTHER" id="PTHR12629:SF42">
    <property type="entry name" value="OS02G0734300 PROTEIN"/>
    <property type="match status" value="1"/>
</dbReference>
<evidence type="ECO:0000256" key="3">
    <source>
        <dbReference type="ARBA" id="ARBA00022801"/>
    </source>
</evidence>
<dbReference type="CDD" id="cd04666">
    <property type="entry name" value="NUDIX_DIPP2_like_Nudt4"/>
    <property type="match status" value="1"/>
</dbReference>
<comment type="caution">
    <text evidence="6">The sequence shown here is derived from an EMBL/GenBank/DDBJ whole genome shotgun (WGS) entry which is preliminary data.</text>
</comment>
<keyword evidence="4" id="KW-0460">Magnesium</keyword>
<dbReference type="Gene3D" id="3.90.79.10">
    <property type="entry name" value="Nucleoside Triphosphate Pyrophosphohydrolase"/>
    <property type="match status" value="1"/>
</dbReference>
<dbReference type="GO" id="GO:0016462">
    <property type="term" value="F:pyrophosphatase activity"/>
    <property type="evidence" value="ECO:0007669"/>
    <property type="project" value="InterPro"/>
</dbReference>
<accession>A0A432UZQ2</accession>
<evidence type="ECO:0000256" key="4">
    <source>
        <dbReference type="ARBA" id="ARBA00022842"/>
    </source>
</evidence>
<keyword evidence="3 6" id="KW-0378">Hydrolase</keyword>
<dbReference type="SUPFAM" id="SSF55811">
    <property type="entry name" value="Nudix"/>
    <property type="match status" value="1"/>
</dbReference>
<organism evidence="6 7">
    <name type="scientific">Borborobacter arsenicus</name>
    <dbReference type="NCBI Taxonomy" id="1851146"/>
    <lineage>
        <taxon>Bacteria</taxon>
        <taxon>Pseudomonadati</taxon>
        <taxon>Pseudomonadota</taxon>
        <taxon>Alphaproteobacteria</taxon>
        <taxon>Hyphomicrobiales</taxon>
        <taxon>Phyllobacteriaceae</taxon>
        <taxon>Borborobacter</taxon>
    </lineage>
</organism>
<dbReference type="InterPro" id="IPR015797">
    <property type="entry name" value="NUDIX_hydrolase-like_dom_sf"/>
</dbReference>
<protein>
    <submittedName>
        <fullName evidence="6">NUDIX hydrolase</fullName>
    </submittedName>
</protein>
<feature type="domain" description="Nudix hydrolase" evidence="5">
    <location>
        <begin position="19"/>
        <end position="129"/>
    </location>
</feature>
<dbReference type="EMBL" id="RKST01000044">
    <property type="protein sequence ID" value="RUM95427.1"/>
    <property type="molecule type" value="Genomic_DNA"/>
</dbReference>
<sequence>MNRQKAKTLALQGKPLSQVGALPYRMGKGGQLEVLLVTSRKKKRFIFPKGWKMKGKNKKAAAAQETVEEAGVVGNLHRKPIGHYHYRKCFGTVSAPVAVTMFAMRVRRQLSKWPEQEERSRRWVSLKQAEACIDRAGLISFVRAVRRSHLA</sequence>
<reference evidence="6 7" key="1">
    <citation type="submission" date="2018-11" db="EMBL/GenBank/DDBJ databases">
        <title>Pseudaminobacter arsenicus sp. nov., an arsenic-resistant bacterium isolated from arsenic-rich aquifers.</title>
        <authorList>
            <person name="Mu Y."/>
        </authorList>
    </citation>
    <scope>NUCLEOTIDE SEQUENCE [LARGE SCALE GENOMIC DNA]</scope>
    <source>
        <strain evidence="6 7">CB3</strain>
    </source>
</reference>
<comment type="cofactor">
    <cofactor evidence="1">
        <name>Mg(2+)</name>
        <dbReference type="ChEBI" id="CHEBI:18420"/>
    </cofactor>
</comment>
<proteinExistence type="predicted"/>
<dbReference type="RefSeq" id="WP_128628670.1">
    <property type="nucleotide sequence ID" value="NZ_RKST01000044.1"/>
</dbReference>
<evidence type="ECO:0000313" key="6">
    <source>
        <dbReference type="EMBL" id="RUM95427.1"/>
    </source>
</evidence>
<dbReference type="GO" id="GO:0005737">
    <property type="term" value="C:cytoplasm"/>
    <property type="evidence" value="ECO:0007669"/>
    <property type="project" value="TreeGrafter"/>
</dbReference>
<evidence type="ECO:0000259" key="5">
    <source>
        <dbReference type="Pfam" id="PF00293"/>
    </source>
</evidence>
<dbReference type="GO" id="GO:0046872">
    <property type="term" value="F:metal ion binding"/>
    <property type="evidence" value="ECO:0007669"/>
    <property type="project" value="UniProtKB-KW"/>
</dbReference>
<dbReference type="AlphaFoldDB" id="A0A432UZQ2"/>
<evidence type="ECO:0000313" key="7">
    <source>
        <dbReference type="Proteomes" id="UP000281647"/>
    </source>
</evidence>